<dbReference type="EMBL" id="KQ971354">
    <property type="protein sequence ID" value="EFA06157.1"/>
    <property type="molecule type" value="Genomic_DNA"/>
</dbReference>
<sequence length="156" mass="17645">MDTILGCCELPPLAHNSRLPAIERSTKLTPARAPRSEALCFDVLRSASLIYSVFTYAHLRKIGIFRDRGRPTLIVPISSTENLPGLCYSRGRKINFSKNLEKYFKFAHSVYYLRALTKSRVFAKTTRIFICSLIIYCAVQGRESVNVEITAVLRPS</sequence>
<gene>
    <name evidence="1" type="primary">GLEAN_09002</name>
    <name evidence="1" type="ORF">TcasGA2_TC009002</name>
</gene>
<dbReference type="AlphaFoldDB" id="D6WPY2"/>
<name>D6WPY2_TRICA</name>
<dbReference type="Proteomes" id="UP000007266">
    <property type="component" value="Linkage group 7"/>
</dbReference>
<accession>D6WPY2</accession>
<dbReference type="HOGENOM" id="CLU_1688994_0_0_1"/>
<evidence type="ECO:0000313" key="2">
    <source>
        <dbReference type="Proteomes" id="UP000007266"/>
    </source>
</evidence>
<dbReference type="InParanoid" id="D6WPY2"/>
<reference evidence="1 2" key="1">
    <citation type="journal article" date="2008" name="Nature">
        <title>The genome of the model beetle and pest Tribolium castaneum.</title>
        <authorList>
            <consortium name="Tribolium Genome Sequencing Consortium"/>
            <person name="Richards S."/>
            <person name="Gibbs R.A."/>
            <person name="Weinstock G.M."/>
            <person name="Brown S.J."/>
            <person name="Denell R."/>
            <person name="Beeman R.W."/>
            <person name="Gibbs R."/>
            <person name="Beeman R.W."/>
            <person name="Brown S.J."/>
            <person name="Bucher G."/>
            <person name="Friedrich M."/>
            <person name="Grimmelikhuijzen C.J."/>
            <person name="Klingler M."/>
            <person name="Lorenzen M."/>
            <person name="Richards S."/>
            <person name="Roth S."/>
            <person name="Schroder R."/>
            <person name="Tautz D."/>
            <person name="Zdobnov E.M."/>
            <person name="Muzny D."/>
            <person name="Gibbs R.A."/>
            <person name="Weinstock G.M."/>
            <person name="Attaway T."/>
            <person name="Bell S."/>
            <person name="Buhay C.J."/>
            <person name="Chandrabose M.N."/>
            <person name="Chavez D."/>
            <person name="Clerk-Blankenburg K.P."/>
            <person name="Cree A."/>
            <person name="Dao M."/>
            <person name="Davis C."/>
            <person name="Chacko J."/>
            <person name="Dinh H."/>
            <person name="Dugan-Rocha S."/>
            <person name="Fowler G."/>
            <person name="Garner T.T."/>
            <person name="Garnes J."/>
            <person name="Gnirke A."/>
            <person name="Hawes A."/>
            <person name="Hernandez J."/>
            <person name="Hines S."/>
            <person name="Holder M."/>
            <person name="Hume J."/>
            <person name="Jhangiani S.N."/>
            <person name="Joshi V."/>
            <person name="Khan Z.M."/>
            <person name="Jackson L."/>
            <person name="Kovar C."/>
            <person name="Kowis A."/>
            <person name="Lee S."/>
            <person name="Lewis L.R."/>
            <person name="Margolis J."/>
            <person name="Morgan M."/>
            <person name="Nazareth L.V."/>
            <person name="Nguyen N."/>
            <person name="Okwuonu G."/>
            <person name="Parker D."/>
            <person name="Richards S."/>
            <person name="Ruiz S.J."/>
            <person name="Santibanez J."/>
            <person name="Savard J."/>
            <person name="Scherer S.E."/>
            <person name="Schneider B."/>
            <person name="Sodergren E."/>
            <person name="Tautz D."/>
            <person name="Vattahil S."/>
            <person name="Villasana D."/>
            <person name="White C.S."/>
            <person name="Wright R."/>
            <person name="Park Y."/>
            <person name="Beeman R.W."/>
            <person name="Lord J."/>
            <person name="Oppert B."/>
            <person name="Lorenzen M."/>
            <person name="Brown S."/>
            <person name="Wang L."/>
            <person name="Savard J."/>
            <person name="Tautz D."/>
            <person name="Richards S."/>
            <person name="Weinstock G."/>
            <person name="Gibbs R.A."/>
            <person name="Liu Y."/>
            <person name="Worley K."/>
            <person name="Weinstock G."/>
            <person name="Elsik C.G."/>
            <person name="Reese J.T."/>
            <person name="Elhaik E."/>
            <person name="Landan G."/>
            <person name="Graur D."/>
            <person name="Arensburger P."/>
            <person name="Atkinson P."/>
            <person name="Beeman R.W."/>
            <person name="Beidler J."/>
            <person name="Brown S.J."/>
            <person name="Demuth J.P."/>
            <person name="Drury D.W."/>
            <person name="Du Y.Z."/>
            <person name="Fujiwara H."/>
            <person name="Lorenzen M."/>
            <person name="Maselli V."/>
            <person name="Osanai M."/>
            <person name="Park Y."/>
            <person name="Robertson H.M."/>
            <person name="Tu Z."/>
            <person name="Wang J.J."/>
            <person name="Wang S."/>
            <person name="Richards S."/>
            <person name="Song H."/>
            <person name="Zhang L."/>
            <person name="Sodergren E."/>
            <person name="Werner D."/>
            <person name="Stanke M."/>
            <person name="Morgenstern B."/>
            <person name="Solovyev V."/>
            <person name="Kosarev P."/>
            <person name="Brown G."/>
            <person name="Chen H.C."/>
            <person name="Ermolaeva O."/>
            <person name="Hlavina W."/>
            <person name="Kapustin Y."/>
            <person name="Kiryutin B."/>
            <person name="Kitts P."/>
            <person name="Maglott D."/>
            <person name="Pruitt K."/>
            <person name="Sapojnikov V."/>
            <person name="Souvorov A."/>
            <person name="Mackey A.J."/>
            <person name="Waterhouse R.M."/>
            <person name="Wyder S."/>
            <person name="Zdobnov E.M."/>
            <person name="Zdobnov E.M."/>
            <person name="Wyder S."/>
            <person name="Kriventseva E.V."/>
            <person name="Kadowaki T."/>
            <person name="Bork P."/>
            <person name="Aranda M."/>
            <person name="Bao R."/>
            <person name="Beermann A."/>
            <person name="Berns N."/>
            <person name="Bolognesi R."/>
            <person name="Bonneton F."/>
            <person name="Bopp D."/>
            <person name="Brown S.J."/>
            <person name="Bucher G."/>
            <person name="Butts T."/>
            <person name="Chaumot A."/>
            <person name="Denell R.E."/>
            <person name="Ferrier D.E."/>
            <person name="Friedrich M."/>
            <person name="Gordon C.M."/>
            <person name="Jindra M."/>
            <person name="Klingler M."/>
            <person name="Lan Q."/>
            <person name="Lattorff H.M."/>
            <person name="Laudet V."/>
            <person name="von Levetsow C."/>
            <person name="Liu Z."/>
            <person name="Lutz R."/>
            <person name="Lynch J.A."/>
            <person name="da Fonseca R.N."/>
            <person name="Posnien N."/>
            <person name="Reuter R."/>
            <person name="Roth S."/>
            <person name="Savard J."/>
            <person name="Schinko J.B."/>
            <person name="Schmitt C."/>
            <person name="Schoppmeier M."/>
            <person name="Schroder R."/>
            <person name="Shippy T.D."/>
            <person name="Simonnet F."/>
            <person name="Marques-Souza H."/>
            <person name="Tautz D."/>
            <person name="Tomoyasu Y."/>
            <person name="Trauner J."/>
            <person name="Van der Zee M."/>
            <person name="Vervoort M."/>
            <person name="Wittkopp N."/>
            <person name="Wimmer E.A."/>
            <person name="Yang X."/>
            <person name="Jones A.K."/>
            <person name="Sattelle D.B."/>
            <person name="Ebert P.R."/>
            <person name="Nelson D."/>
            <person name="Scott J.G."/>
            <person name="Beeman R.W."/>
            <person name="Muthukrishnan S."/>
            <person name="Kramer K.J."/>
            <person name="Arakane Y."/>
            <person name="Beeman R.W."/>
            <person name="Zhu Q."/>
            <person name="Hogenkamp D."/>
            <person name="Dixit R."/>
            <person name="Oppert B."/>
            <person name="Jiang H."/>
            <person name="Zou Z."/>
            <person name="Marshall J."/>
            <person name="Elpidina E."/>
            <person name="Vinokurov K."/>
            <person name="Oppert C."/>
            <person name="Zou Z."/>
            <person name="Evans J."/>
            <person name="Lu Z."/>
            <person name="Zhao P."/>
            <person name="Sumathipala N."/>
            <person name="Altincicek B."/>
            <person name="Vilcinskas A."/>
            <person name="Williams M."/>
            <person name="Hultmark D."/>
            <person name="Hetru C."/>
            <person name="Jiang H."/>
            <person name="Grimmelikhuijzen C.J."/>
            <person name="Hauser F."/>
            <person name="Cazzamali G."/>
            <person name="Williamson M."/>
            <person name="Park Y."/>
            <person name="Li B."/>
            <person name="Tanaka Y."/>
            <person name="Predel R."/>
            <person name="Neupert S."/>
            <person name="Schachtner J."/>
            <person name="Verleyen P."/>
            <person name="Raible F."/>
            <person name="Bork P."/>
            <person name="Friedrich M."/>
            <person name="Walden K.K."/>
            <person name="Robertson H.M."/>
            <person name="Angeli S."/>
            <person name="Foret S."/>
            <person name="Bucher G."/>
            <person name="Schuetz S."/>
            <person name="Maleszka R."/>
            <person name="Wimmer E.A."/>
            <person name="Beeman R.W."/>
            <person name="Lorenzen M."/>
            <person name="Tomoyasu Y."/>
            <person name="Miller S.C."/>
            <person name="Grossmann D."/>
            <person name="Bucher G."/>
        </authorList>
    </citation>
    <scope>NUCLEOTIDE SEQUENCE [LARGE SCALE GENOMIC DNA]</scope>
    <source>
        <strain evidence="1 2">Georgia GA2</strain>
    </source>
</reference>
<proteinExistence type="predicted"/>
<organism evidence="1 2">
    <name type="scientific">Tribolium castaneum</name>
    <name type="common">Red flour beetle</name>
    <dbReference type="NCBI Taxonomy" id="7070"/>
    <lineage>
        <taxon>Eukaryota</taxon>
        <taxon>Metazoa</taxon>
        <taxon>Ecdysozoa</taxon>
        <taxon>Arthropoda</taxon>
        <taxon>Hexapoda</taxon>
        <taxon>Insecta</taxon>
        <taxon>Pterygota</taxon>
        <taxon>Neoptera</taxon>
        <taxon>Endopterygota</taxon>
        <taxon>Coleoptera</taxon>
        <taxon>Polyphaga</taxon>
        <taxon>Cucujiformia</taxon>
        <taxon>Tenebrionidae</taxon>
        <taxon>Tenebrionidae incertae sedis</taxon>
        <taxon>Tribolium</taxon>
    </lineage>
</organism>
<protein>
    <submittedName>
        <fullName evidence="1">Uncharacterized protein</fullName>
    </submittedName>
</protein>
<evidence type="ECO:0000313" key="1">
    <source>
        <dbReference type="EMBL" id="EFA06157.1"/>
    </source>
</evidence>
<reference evidence="1 2" key="2">
    <citation type="journal article" date="2010" name="Nucleic Acids Res.">
        <title>BeetleBase in 2010: revisions to provide comprehensive genomic information for Tribolium castaneum.</title>
        <authorList>
            <person name="Kim H.S."/>
            <person name="Murphy T."/>
            <person name="Xia J."/>
            <person name="Caragea D."/>
            <person name="Park Y."/>
            <person name="Beeman R.W."/>
            <person name="Lorenzen M.D."/>
            <person name="Butcher S."/>
            <person name="Manak J.R."/>
            <person name="Brown S.J."/>
        </authorList>
    </citation>
    <scope>GENOME REANNOTATION</scope>
    <source>
        <strain evidence="1 2">Georgia GA2</strain>
    </source>
</reference>
<keyword evidence="2" id="KW-1185">Reference proteome</keyword>